<sequence length="82" mass="9110">MPTKLSTLFMISLILLFTLTCAARHQPSGVKPQEGMAAKGEEEPKTGEAKCGDGIAEEECMIRKTQEAHLDYIYTQDQKPRP</sequence>
<comment type="function">
    <text evidence="9">Promotes plant cell differentiation, organogenesis and somatic embryogenesis as well as cell proliferation.</text>
</comment>
<keyword evidence="5 9" id="KW-0765">Sulfation</keyword>
<dbReference type="OrthoDB" id="1858282at2759"/>
<dbReference type="OMA" id="GRMEGCE"/>
<keyword evidence="4 9" id="KW-0964">Secreted</keyword>
<feature type="region of interest" description="Disordered" evidence="10">
    <location>
        <begin position="26"/>
        <end position="52"/>
    </location>
</feature>
<dbReference type="Pfam" id="PF06404">
    <property type="entry name" value="PSK"/>
    <property type="match status" value="1"/>
</dbReference>
<protein>
    <recommendedName>
        <fullName evidence="9">Phytosulfokine</fullName>
    </recommendedName>
    <component>
        <recommendedName>
            <fullName evidence="9">Phytosulfokine-alpha</fullName>
            <shortName evidence="9">PSK-alpha</shortName>
            <shortName evidence="9">Phytosulfokine-a</shortName>
        </recommendedName>
    </component>
    <component>
        <recommendedName>
            <fullName evidence="9">Phytosulfokine-beta</fullName>
            <shortName evidence="9">PSK-beta</shortName>
            <shortName evidence="9">Phytosulfokine-b</shortName>
        </recommendedName>
    </component>
</protein>
<dbReference type="GO" id="GO:0030154">
    <property type="term" value="P:cell differentiation"/>
    <property type="evidence" value="ECO:0007669"/>
    <property type="project" value="UniProtKB-UniRule"/>
</dbReference>
<dbReference type="GO" id="GO:0008283">
    <property type="term" value="P:cell population proliferation"/>
    <property type="evidence" value="ECO:0007669"/>
    <property type="project" value="UniProtKB-UniRule"/>
</dbReference>
<comment type="PTM">
    <text evidence="9">Sulfation is important for activity and for the binding to a putative membrane receptor.</text>
</comment>
<evidence type="ECO:0000256" key="6">
    <source>
        <dbReference type="ARBA" id="ARBA00022729"/>
    </source>
</evidence>
<dbReference type="Gramene" id="KZM99818">
    <property type="protein sequence ID" value="KZM99818"/>
    <property type="gene ID" value="DCAR_012820"/>
</dbReference>
<evidence type="ECO:0000313" key="11">
    <source>
        <dbReference type="EMBL" id="KZM99818.1"/>
    </source>
</evidence>
<dbReference type="STRING" id="79200.A0A165ZAV3"/>
<feature type="compositionally biased region" description="Basic and acidic residues" evidence="10">
    <location>
        <begin position="39"/>
        <end position="51"/>
    </location>
</feature>
<name>A0A165ZAV3_DAUCS</name>
<evidence type="ECO:0000256" key="10">
    <source>
        <dbReference type="SAM" id="MobiDB-lite"/>
    </source>
</evidence>
<keyword evidence="8 9" id="KW-0339">Growth factor</keyword>
<dbReference type="PANTHER" id="PTHR33285:SF55">
    <property type="entry name" value="PHYTOSULFOKINES 3"/>
    <property type="match status" value="1"/>
</dbReference>
<comment type="PTM">
    <text evidence="9">PSK-alpha is produced by endopeptidase digestion. PSK-beta is produced from PSK-alpha by exopeptidase digestion.</text>
</comment>
<dbReference type="EMBL" id="LNRQ01000004">
    <property type="protein sequence ID" value="KZM99818.1"/>
    <property type="molecule type" value="Genomic_DNA"/>
</dbReference>
<evidence type="ECO:0000256" key="7">
    <source>
        <dbReference type="ARBA" id="ARBA00022782"/>
    </source>
</evidence>
<dbReference type="GO" id="GO:0005576">
    <property type="term" value="C:extracellular region"/>
    <property type="evidence" value="ECO:0007669"/>
    <property type="project" value="UniProtKB-SubCell"/>
</dbReference>
<comment type="caution">
    <text evidence="11">The sequence shown here is derived from an EMBL/GenBank/DDBJ whole genome shotgun (WGS) entry which is preliminary data.</text>
</comment>
<comment type="similarity">
    <text evidence="2 9">Belongs to the phytosulfokine family.</text>
</comment>
<keyword evidence="6 9" id="KW-0732">Signal</keyword>
<dbReference type="InterPro" id="IPR009438">
    <property type="entry name" value="Phytosulfokine"/>
</dbReference>
<keyword evidence="7 9" id="KW-0221">Differentiation</keyword>
<keyword evidence="3 9" id="KW-0217">Developmental protein</keyword>
<evidence type="ECO:0000256" key="9">
    <source>
        <dbReference type="RuleBase" id="RU368031"/>
    </source>
</evidence>
<evidence type="ECO:0000256" key="4">
    <source>
        <dbReference type="ARBA" id="ARBA00022525"/>
    </source>
</evidence>
<dbReference type="AlphaFoldDB" id="A0A165ZAV3"/>
<evidence type="ECO:0000256" key="5">
    <source>
        <dbReference type="ARBA" id="ARBA00022641"/>
    </source>
</evidence>
<evidence type="ECO:0000256" key="3">
    <source>
        <dbReference type="ARBA" id="ARBA00022473"/>
    </source>
</evidence>
<dbReference type="PANTHER" id="PTHR33285">
    <property type="entry name" value="PHYTOSULFOKINES 3"/>
    <property type="match status" value="1"/>
</dbReference>
<evidence type="ECO:0000256" key="8">
    <source>
        <dbReference type="ARBA" id="ARBA00023030"/>
    </source>
</evidence>
<organism evidence="11">
    <name type="scientific">Daucus carota subsp. sativus</name>
    <name type="common">Carrot</name>
    <dbReference type="NCBI Taxonomy" id="79200"/>
    <lineage>
        <taxon>Eukaryota</taxon>
        <taxon>Viridiplantae</taxon>
        <taxon>Streptophyta</taxon>
        <taxon>Embryophyta</taxon>
        <taxon>Tracheophyta</taxon>
        <taxon>Spermatophyta</taxon>
        <taxon>Magnoliopsida</taxon>
        <taxon>eudicotyledons</taxon>
        <taxon>Gunneridae</taxon>
        <taxon>Pentapetalae</taxon>
        <taxon>asterids</taxon>
        <taxon>campanulids</taxon>
        <taxon>Apiales</taxon>
        <taxon>Apiaceae</taxon>
        <taxon>Apioideae</taxon>
        <taxon>Scandiceae</taxon>
        <taxon>Daucinae</taxon>
        <taxon>Daucus</taxon>
        <taxon>Daucus sect. Daucus</taxon>
    </lineage>
</organism>
<gene>
    <name evidence="11" type="ORF">DCAR_012820</name>
</gene>
<feature type="chain" id="PRO_5031590484" description="Phytosulfokine" evidence="9">
    <location>
        <begin position="23"/>
        <end position="82"/>
    </location>
</feature>
<evidence type="ECO:0000256" key="2">
    <source>
        <dbReference type="ARBA" id="ARBA00010781"/>
    </source>
</evidence>
<proteinExistence type="inferred from homology"/>
<reference evidence="11" key="1">
    <citation type="journal article" date="2016" name="Nat. Genet.">
        <title>A high-quality carrot genome assembly provides new insights into carotenoid accumulation and asterid genome evolution.</title>
        <authorList>
            <person name="Iorizzo M."/>
            <person name="Ellison S."/>
            <person name="Senalik D."/>
            <person name="Zeng P."/>
            <person name="Satapoomin P."/>
            <person name="Huang J."/>
            <person name="Bowman M."/>
            <person name="Iovene M."/>
            <person name="Sanseverino W."/>
            <person name="Cavagnaro P."/>
            <person name="Yildiz M."/>
            <person name="Macko-Podgorni A."/>
            <person name="Moranska E."/>
            <person name="Grzebelus E."/>
            <person name="Grzebelus D."/>
            <person name="Ashrafi H."/>
            <person name="Zheng Z."/>
            <person name="Cheng S."/>
            <person name="Spooner D."/>
            <person name="Van Deynze A."/>
            <person name="Simon P."/>
        </authorList>
    </citation>
    <scope>NUCLEOTIDE SEQUENCE [LARGE SCALE GENOMIC DNA]</scope>
    <source>
        <tissue evidence="11">Leaf</tissue>
    </source>
</reference>
<accession>A0A165ZAV3</accession>
<dbReference type="GO" id="GO:0008083">
    <property type="term" value="F:growth factor activity"/>
    <property type="evidence" value="ECO:0007669"/>
    <property type="project" value="UniProtKB-UniRule"/>
</dbReference>
<feature type="signal peptide" evidence="9">
    <location>
        <begin position="1"/>
        <end position="22"/>
    </location>
</feature>
<evidence type="ECO:0000256" key="1">
    <source>
        <dbReference type="ARBA" id="ARBA00004613"/>
    </source>
</evidence>
<comment type="subcellular location">
    <subcellularLocation>
        <location evidence="1 9">Secreted</location>
    </subcellularLocation>
</comment>